<proteinExistence type="predicted"/>
<evidence type="ECO:0000313" key="3">
    <source>
        <dbReference type="Proteomes" id="UP000289708"/>
    </source>
</evidence>
<evidence type="ECO:0008006" key="4">
    <source>
        <dbReference type="Google" id="ProtNLM"/>
    </source>
</evidence>
<comment type="caution">
    <text evidence="2">The sequence shown here is derived from an EMBL/GenBank/DDBJ whole genome shotgun (WGS) entry which is preliminary data.</text>
</comment>
<dbReference type="RefSeq" id="WP_128776505.1">
    <property type="nucleotide sequence ID" value="NZ_RYFI01000004.1"/>
</dbReference>
<reference evidence="2 3" key="1">
    <citation type="submission" date="2018-12" db="EMBL/GenBank/DDBJ databases">
        <title>bacterium Hansschlegelia zhihuaiae S113.</title>
        <authorList>
            <person name="He J."/>
        </authorList>
    </citation>
    <scope>NUCLEOTIDE SEQUENCE [LARGE SCALE GENOMIC DNA]</scope>
    <source>
        <strain evidence="2 3">S 113</strain>
    </source>
</reference>
<evidence type="ECO:0000256" key="1">
    <source>
        <dbReference type="SAM" id="Phobius"/>
    </source>
</evidence>
<protein>
    <recommendedName>
        <fullName evidence="4">DUF5683 domain-containing protein</fullName>
    </recommendedName>
</protein>
<evidence type="ECO:0000313" key="2">
    <source>
        <dbReference type="EMBL" id="RXF74280.1"/>
    </source>
</evidence>
<feature type="transmembrane region" description="Helical" evidence="1">
    <location>
        <begin position="12"/>
        <end position="29"/>
    </location>
</feature>
<keyword evidence="1" id="KW-1133">Transmembrane helix</keyword>
<organism evidence="2 3">
    <name type="scientific">Hansschlegelia zhihuaiae</name>
    <dbReference type="NCBI Taxonomy" id="405005"/>
    <lineage>
        <taxon>Bacteria</taxon>
        <taxon>Pseudomonadati</taxon>
        <taxon>Pseudomonadota</taxon>
        <taxon>Alphaproteobacteria</taxon>
        <taxon>Hyphomicrobiales</taxon>
        <taxon>Methylopilaceae</taxon>
        <taxon>Hansschlegelia</taxon>
    </lineage>
</organism>
<dbReference type="OrthoDB" id="9808598at2"/>
<accession>A0A4Q0MKW1</accession>
<keyword evidence="3" id="KW-1185">Reference proteome</keyword>
<keyword evidence="1" id="KW-0812">Transmembrane</keyword>
<gene>
    <name evidence="2" type="ORF">EK403_05480</name>
</gene>
<keyword evidence="1" id="KW-0472">Membrane</keyword>
<dbReference type="AlphaFoldDB" id="A0A4Q0MKW1"/>
<sequence>MPKTTSAPPDPRLVLLVAALLPGMGHVMIGRAARGLGFAFFAAIGFWLTSKFADPDASFIGRHAGGFFVWALSLPDAYRAARMDRERAGAA</sequence>
<name>A0A4Q0MKW1_9HYPH</name>
<dbReference type="Proteomes" id="UP000289708">
    <property type="component" value="Unassembled WGS sequence"/>
</dbReference>
<dbReference type="EMBL" id="RYFI01000004">
    <property type="protein sequence ID" value="RXF74280.1"/>
    <property type="molecule type" value="Genomic_DNA"/>
</dbReference>